<keyword evidence="2 5" id="KW-0812">Transmembrane</keyword>
<dbReference type="Pfam" id="PF13564">
    <property type="entry name" value="DoxX_2"/>
    <property type="match status" value="1"/>
</dbReference>
<evidence type="ECO:0008006" key="8">
    <source>
        <dbReference type="Google" id="ProtNLM"/>
    </source>
</evidence>
<protein>
    <recommendedName>
        <fullName evidence="8">DoxX-like family protein</fullName>
    </recommendedName>
</protein>
<proteinExistence type="predicted"/>
<dbReference type="Proteomes" id="UP000619293">
    <property type="component" value="Unassembled WGS sequence"/>
</dbReference>
<evidence type="ECO:0000313" key="7">
    <source>
        <dbReference type="Proteomes" id="UP000619293"/>
    </source>
</evidence>
<dbReference type="AlphaFoldDB" id="A0A8J3KCE6"/>
<evidence type="ECO:0000256" key="2">
    <source>
        <dbReference type="ARBA" id="ARBA00022692"/>
    </source>
</evidence>
<reference evidence="6 7" key="1">
    <citation type="submission" date="2021-01" db="EMBL/GenBank/DDBJ databases">
        <title>Whole genome shotgun sequence of Catellatospora chokoriensis NBRC 107358.</title>
        <authorList>
            <person name="Komaki H."/>
            <person name="Tamura T."/>
        </authorList>
    </citation>
    <scope>NUCLEOTIDE SEQUENCE [LARGE SCALE GENOMIC DNA]</scope>
    <source>
        <strain evidence="6 7">NBRC 107358</strain>
    </source>
</reference>
<organism evidence="6 7">
    <name type="scientific">Catellatospora chokoriensis</name>
    <dbReference type="NCBI Taxonomy" id="310353"/>
    <lineage>
        <taxon>Bacteria</taxon>
        <taxon>Bacillati</taxon>
        <taxon>Actinomycetota</taxon>
        <taxon>Actinomycetes</taxon>
        <taxon>Micromonosporales</taxon>
        <taxon>Micromonosporaceae</taxon>
        <taxon>Catellatospora</taxon>
    </lineage>
</organism>
<name>A0A8J3KCE6_9ACTN</name>
<feature type="transmembrane region" description="Helical" evidence="5">
    <location>
        <begin position="46"/>
        <end position="65"/>
    </location>
</feature>
<keyword evidence="7" id="KW-1185">Reference proteome</keyword>
<dbReference type="InterPro" id="IPR032808">
    <property type="entry name" value="DoxX"/>
</dbReference>
<evidence type="ECO:0000256" key="5">
    <source>
        <dbReference type="SAM" id="Phobius"/>
    </source>
</evidence>
<feature type="transmembrane region" description="Helical" evidence="5">
    <location>
        <begin position="71"/>
        <end position="90"/>
    </location>
</feature>
<comment type="caution">
    <text evidence="6">The sequence shown here is derived from an EMBL/GenBank/DDBJ whole genome shotgun (WGS) entry which is preliminary data.</text>
</comment>
<keyword evidence="3 5" id="KW-1133">Transmembrane helix</keyword>
<evidence type="ECO:0000256" key="4">
    <source>
        <dbReference type="ARBA" id="ARBA00023136"/>
    </source>
</evidence>
<accession>A0A8J3KCE6</accession>
<gene>
    <name evidence="6" type="ORF">Cch02nite_59730</name>
</gene>
<evidence type="ECO:0000313" key="6">
    <source>
        <dbReference type="EMBL" id="GIF92529.1"/>
    </source>
</evidence>
<evidence type="ECO:0000256" key="3">
    <source>
        <dbReference type="ARBA" id="ARBA00022989"/>
    </source>
</evidence>
<dbReference type="RefSeq" id="WP_120318467.1">
    <property type="nucleotide sequence ID" value="NZ_BAAALB010000018.1"/>
</dbReference>
<keyword evidence="4 5" id="KW-0472">Membrane</keyword>
<feature type="transmembrane region" description="Helical" evidence="5">
    <location>
        <begin position="97"/>
        <end position="115"/>
    </location>
</feature>
<evidence type="ECO:0000256" key="1">
    <source>
        <dbReference type="ARBA" id="ARBA00004141"/>
    </source>
</evidence>
<feature type="transmembrane region" description="Helical" evidence="5">
    <location>
        <begin position="6"/>
        <end position="25"/>
    </location>
</feature>
<dbReference type="EMBL" id="BONG01000047">
    <property type="protein sequence ID" value="GIF92529.1"/>
    <property type="molecule type" value="Genomic_DNA"/>
</dbReference>
<sequence length="118" mass="12343">MNIALWVVQILLGAAFLGAGVMKSTKSKEDLAPKMPWVNDFSLGTLRLIGVTELLAGIGLILPWATGIAPILTPLAASGLVVIMVLAAVVHARRKEYPGIVANVVLGALALFVALGRF</sequence>
<comment type="subcellular location">
    <subcellularLocation>
        <location evidence="1">Membrane</location>
        <topology evidence="1">Multi-pass membrane protein</topology>
    </subcellularLocation>
</comment>
<dbReference type="GO" id="GO:0016020">
    <property type="term" value="C:membrane"/>
    <property type="evidence" value="ECO:0007669"/>
    <property type="project" value="UniProtKB-SubCell"/>
</dbReference>